<name>A0ABD2ITC9_HETSC</name>
<dbReference type="Proteomes" id="UP001620645">
    <property type="component" value="Unassembled WGS sequence"/>
</dbReference>
<comment type="caution">
    <text evidence="3">The sequence shown here is derived from an EMBL/GenBank/DDBJ whole genome shotgun (WGS) entry which is preliminary data.</text>
</comment>
<feature type="region of interest" description="Disordered" evidence="1">
    <location>
        <begin position="32"/>
        <end position="81"/>
    </location>
</feature>
<feature type="signal peptide" evidence="2">
    <location>
        <begin position="1"/>
        <end position="26"/>
    </location>
</feature>
<evidence type="ECO:0000256" key="1">
    <source>
        <dbReference type="SAM" id="MobiDB-lite"/>
    </source>
</evidence>
<gene>
    <name evidence="3" type="ORF">niasHS_011056</name>
</gene>
<evidence type="ECO:0000256" key="2">
    <source>
        <dbReference type="SAM" id="SignalP"/>
    </source>
</evidence>
<proteinExistence type="predicted"/>
<evidence type="ECO:0000313" key="4">
    <source>
        <dbReference type="Proteomes" id="UP001620645"/>
    </source>
</evidence>
<reference evidence="3 4" key="1">
    <citation type="submission" date="2024-10" db="EMBL/GenBank/DDBJ databases">
        <authorList>
            <person name="Kim D."/>
        </authorList>
    </citation>
    <scope>NUCLEOTIDE SEQUENCE [LARGE SCALE GENOMIC DNA]</scope>
    <source>
        <strain evidence="3">Taebaek</strain>
    </source>
</reference>
<keyword evidence="4" id="KW-1185">Reference proteome</keyword>
<organism evidence="3 4">
    <name type="scientific">Heterodera schachtii</name>
    <name type="common">Sugarbeet cyst nematode worm</name>
    <name type="synonym">Tylenchus schachtii</name>
    <dbReference type="NCBI Taxonomy" id="97005"/>
    <lineage>
        <taxon>Eukaryota</taxon>
        <taxon>Metazoa</taxon>
        <taxon>Ecdysozoa</taxon>
        <taxon>Nematoda</taxon>
        <taxon>Chromadorea</taxon>
        <taxon>Rhabditida</taxon>
        <taxon>Tylenchina</taxon>
        <taxon>Tylenchomorpha</taxon>
        <taxon>Tylenchoidea</taxon>
        <taxon>Heteroderidae</taxon>
        <taxon>Heteroderinae</taxon>
        <taxon>Heterodera</taxon>
    </lineage>
</organism>
<feature type="chain" id="PRO_5044765768" evidence="2">
    <location>
        <begin position="27"/>
        <end position="101"/>
    </location>
</feature>
<accession>A0ABD2ITC9</accession>
<dbReference type="EMBL" id="JBICCN010000254">
    <property type="protein sequence ID" value="KAL3083254.1"/>
    <property type="molecule type" value="Genomic_DNA"/>
</dbReference>
<protein>
    <submittedName>
        <fullName evidence="3">Uncharacterized protein</fullName>
    </submittedName>
</protein>
<keyword evidence="2" id="KW-0732">Signal</keyword>
<evidence type="ECO:0000313" key="3">
    <source>
        <dbReference type="EMBL" id="KAL3083254.1"/>
    </source>
</evidence>
<dbReference type="AlphaFoldDB" id="A0ABD2ITC9"/>
<sequence>MAFPSLSVVLFLSLFLLFVHLRPISAAVANHPKDLSIHKRTGNSSLAESATVKRGKRQPLGHPSDEGSAGPNLDPAASGGVWTRWKRRMESDHGIKRSPFT</sequence>